<feature type="binding site" evidence="3">
    <location>
        <position position="19"/>
    </location>
    <ligand>
        <name>Zn(2+)</name>
        <dbReference type="ChEBI" id="CHEBI:29105"/>
    </ligand>
</feature>
<name>A0ABW7FRF5_9BURK</name>
<dbReference type="InterPro" id="IPR005584">
    <property type="entry name" value="DNA_gyrase_inhibitor_YacG"/>
</dbReference>
<organism evidence="4 5">
    <name type="scientific">Roseateles rivi</name>
    <dbReference type="NCBI Taxonomy" id="3299028"/>
    <lineage>
        <taxon>Bacteria</taxon>
        <taxon>Pseudomonadati</taxon>
        <taxon>Pseudomonadota</taxon>
        <taxon>Betaproteobacteria</taxon>
        <taxon>Burkholderiales</taxon>
        <taxon>Sphaerotilaceae</taxon>
        <taxon>Roseateles</taxon>
    </lineage>
</organism>
<dbReference type="PANTHER" id="PTHR36150">
    <property type="entry name" value="DNA GYRASE INHIBITOR YACG"/>
    <property type="match status" value="1"/>
</dbReference>
<dbReference type="PANTHER" id="PTHR36150:SF1">
    <property type="entry name" value="DNA GYRASE INHIBITOR YACG"/>
    <property type="match status" value="1"/>
</dbReference>
<comment type="subunit">
    <text evidence="3">Interacts with GyrB.</text>
</comment>
<dbReference type="SUPFAM" id="SSF57716">
    <property type="entry name" value="Glucocorticoid receptor-like (DNA-binding domain)"/>
    <property type="match status" value="1"/>
</dbReference>
<comment type="cofactor">
    <cofactor evidence="3">
        <name>Zn(2+)</name>
        <dbReference type="ChEBI" id="CHEBI:29105"/>
    </cofactor>
    <text evidence="3">Binds 1 zinc ion.</text>
</comment>
<keyword evidence="2 3" id="KW-0862">Zinc</keyword>
<dbReference type="HAMAP" id="MF_00649">
    <property type="entry name" value="DNA_gyrase_inhibitor_YacG"/>
    <property type="match status" value="1"/>
</dbReference>
<proteinExistence type="inferred from homology"/>
<gene>
    <name evidence="3" type="primary">yacG</name>
    <name evidence="4" type="ORF">ACG0Z6_01505</name>
</gene>
<dbReference type="Pfam" id="PF03884">
    <property type="entry name" value="YacG"/>
    <property type="match status" value="1"/>
</dbReference>
<comment type="caution">
    <text evidence="4">The sequence shown here is derived from an EMBL/GenBank/DDBJ whole genome shotgun (WGS) entry which is preliminary data.</text>
</comment>
<dbReference type="EMBL" id="JBIGHZ010000001">
    <property type="protein sequence ID" value="MFG6446912.1"/>
    <property type="molecule type" value="Genomic_DNA"/>
</dbReference>
<dbReference type="Gene3D" id="3.30.50.10">
    <property type="entry name" value="Erythroid Transcription Factor GATA-1, subunit A"/>
    <property type="match status" value="1"/>
</dbReference>
<keyword evidence="1 3" id="KW-0479">Metal-binding</keyword>
<keyword evidence="5" id="KW-1185">Reference proteome</keyword>
<evidence type="ECO:0000256" key="1">
    <source>
        <dbReference type="ARBA" id="ARBA00022723"/>
    </source>
</evidence>
<sequence length="71" mass="7515">MTSPAAPQPAAGAARQVPCPTCGGPSLFAPTNTWRPFCSQRCRQIDLGAWAEERFRVPAPPPDPDSGNDGH</sequence>
<evidence type="ECO:0000313" key="5">
    <source>
        <dbReference type="Proteomes" id="UP001606099"/>
    </source>
</evidence>
<feature type="binding site" evidence="3">
    <location>
        <position position="38"/>
    </location>
    <ligand>
        <name>Zn(2+)</name>
        <dbReference type="ChEBI" id="CHEBI:29105"/>
    </ligand>
</feature>
<protein>
    <recommendedName>
        <fullName evidence="3">DNA gyrase inhibitor YacG</fullName>
    </recommendedName>
</protein>
<dbReference type="RefSeq" id="WP_394458176.1">
    <property type="nucleotide sequence ID" value="NZ_JBIGHZ010000001.1"/>
</dbReference>
<comment type="function">
    <text evidence="3">Inhibits all the catalytic activities of DNA gyrase by preventing its interaction with DNA. Acts by binding directly to the C-terminal domain of GyrB, which probably disrupts DNA binding by the gyrase.</text>
</comment>
<feature type="binding site" evidence="3">
    <location>
        <position position="22"/>
    </location>
    <ligand>
        <name>Zn(2+)</name>
        <dbReference type="ChEBI" id="CHEBI:29105"/>
    </ligand>
</feature>
<comment type="similarity">
    <text evidence="3">Belongs to the DNA gyrase inhibitor YacG family.</text>
</comment>
<accession>A0ABW7FRF5</accession>
<evidence type="ECO:0000256" key="3">
    <source>
        <dbReference type="HAMAP-Rule" id="MF_00649"/>
    </source>
</evidence>
<reference evidence="4 5" key="1">
    <citation type="submission" date="2024-08" db="EMBL/GenBank/DDBJ databases">
        <authorList>
            <person name="Lu H."/>
        </authorList>
    </citation>
    <scope>NUCLEOTIDE SEQUENCE [LARGE SCALE GENOMIC DNA]</scope>
    <source>
        <strain evidence="4 5">BYS180W</strain>
    </source>
</reference>
<dbReference type="Proteomes" id="UP001606099">
    <property type="component" value="Unassembled WGS sequence"/>
</dbReference>
<feature type="binding site" evidence="3">
    <location>
        <position position="42"/>
    </location>
    <ligand>
        <name>Zn(2+)</name>
        <dbReference type="ChEBI" id="CHEBI:29105"/>
    </ligand>
</feature>
<evidence type="ECO:0000313" key="4">
    <source>
        <dbReference type="EMBL" id="MFG6446912.1"/>
    </source>
</evidence>
<dbReference type="InterPro" id="IPR013088">
    <property type="entry name" value="Znf_NHR/GATA"/>
</dbReference>
<evidence type="ECO:0000256" key="2">
    <source>
        <dbReference type="ARBA" id="ARBA00022833"/>
    </source>
</evidence>